<organism evidence="5 6">
    <name type="scientific">Saccharothrix variisporea</name>
    <dbReference type="NCBI Taxonomy" id="543527"/>
    <lineage>
        <taxon>Bacteria</taxon>
        <taxon>Bacillati</taxon>
        <taxon>Actinomycetota</taxon>
        <taxon>Actinomycetes</taxon>
        <taxon>Pseudonocardiales</taxon>
        <taxon>Pseudonocardiaceae</taxon>
        <taxon>Saccharothrix</taxon>
    </lineage>
</organism>
<name>A0A495XPG4_9PSEU</name>
<evidence type="ECO:0000259" key="4">
    <source>
        <dbReference type="PROSITE" id="PS50853"/>
    </source>
</evidence>
<dbReference type="RefSeq" id="WP_147459527.1">
    <property type="nucleotide sequence ID" value="NZ_JBIUBA010000006.1"/>
</dbReference>
<dbReference type="GO" id="GO:0016798">
    <property type="term" value="F:hydrolase activity, acting on glycosyl bonds"/>
    <property type="evidence" value="ECO:0007669"/>
    <property type="project" value="UniProtKB-KW"/>
</dbReference>
<keyword evidence="1" id="KW-0378">Hydrolase</keyword>
<feature type="chain" id="PRO_5019761616" description="Fibronectin type-III domain-containing protein" evidence="3">
    <location>
        <begin position="28"/>
        <end position="283"/>
    </location>
</feature>
<evidence type="ECO:0000256" key="3">
    <source>
        <dbReference type="SAM" id="SignalP"/>
    </source>
</evidence>
<keyword evidence="2" id="KW-0624">Polysaccharide degradation</keyword>
<dbReference type="CDD" id="cd00063">
    <property type="entry name" value="FN3"/>
    <property type="match status" value="1"/>
</dbReference>
<evidence type="ECO:0000256" key="2">
    <source>
        <dbReference type="ARBA" id="ARBA00023326"/>
    </source>
</evidence>
<gene>
    <name evidence="5" type="ORF">DFJ66_8165</name>
</gene>
<protein>
    <recommendedName>
        <fullName evidence="4">Fibronectin type-III domain-containing protein</fullName>
    </recommendedName>
</protein>
<dbReference type="Gene3D" id="2.60.40.10">
    <property type="entry name" value="Immunoglobulins"/>
    <property type="match status" value="1"/>
</dbReference>
<dbReference type="OrthoDB" id="3676986at2"/>
<comment type="caution">
    <text evidence="5">The sequence shown here is derived from an EMBL/GenBank/DDBJ whole genome shotgun (WGS) entry which is preliminary data.</text>
</comment>
<dbReference type="InterPro" id="IPR013783">
    <property type="entry name" value="Ig-like_fold"/>
</dbReference>
<dbReference type="Proteomes" id="UP000272729">
    <property type="component" value="Unassembled WGS sequence"/>
</dbReference>
<proteinExistence type="predicted"/>
<keyword evidence="6" id="KW-1185">Reference proteome</keyword>
<feature type="domain" description="Fibronectin type-III" evidence="4">
    <location>
        <begin position="196"/>
        <end position="281"/>
    </location>
</feature>
<keyword evidence="3" id="KW-0732">Signal</keyword>
<evidence type="ECO:0000313" key="5">
    <source>
        <dbReference type="EMBL" id="RKT74794.1"/>
    </source>
</evidence>
<dbReference type="PROSITE" id="PS50853">
    <property type="entry name" value="FN3"/>
    <property type="match status" value="1"/>
</dbReference>
<dbReference type="InterPro" id="IPR003961">
    <property type="entry name" value="FN3_dom"/>
</dbReference>
<feature type="signal peptide" evidence="3">
    <location>
        <begin position="1"/>
        <end position="27"/>
    </location>
</feature>
<evidence type="ECO:0000313" key="6">
    <source>
        <dbReference type="Proteomes" id="UP000272729"/>
    </source>
</evidence>
<reference evidence="5 6" key="1">
    <citation type="submission" date="2018-10" db="EMBL/GenBank/DDBJ databases">
        <title>Sequencing the genomes of 1000 actinobacteria strains.</title>
        <authorList>
            <person name="Klenk H.-P."/>
        </authorList>
    </citation>
    <scope>NUCLEOTIDE SEQUENCE [LARGE SCALE GENOMIC DNA]</scope>
    <source>
        <strain evidence="5 6">DSM 43911</strain>
    </source>
</reference>
<sequence length="283" mass="28935">MLGRRLVIGTAVAAVLSGGVAVGTASAGTVGLGLDYTCGPGIVVHADVTAVVPDEGMAGGNVPYSEPAYIDVDMTFTLDRAPAGVRIDGDSTASLAATVVGPSGTTATAAALSFAPTLLTSSGGPVKAAGGFPQLGLYPAGDYAIHLGDLTLSLRPEHPDGTPAGAATTVTCRRSGSNDLLTVVKSESTIIEHPVRPSQLQVTAVTPTSVSLSWYSTSWWFPTIGYEVFLDGVKVAFVTDKQATLTGLSPDTQHRVKVTTRDSYGFSSPKSQGLVFATPPRGR</sequence>
<dbReference type="GO" id="GO:0000272">
    <property type="term" value="P:polysaccharide catabolic process"/>
    <property type="evidence" value="ECO:0007669"/>
    <property type="project" value="UniProtKB-KW"/>
</dbReference>
<dbReference type="SMART" id="SM00060">
    <property type="entry name" value="FN3"/>
    <property type="match status" value="1"/>
</dbReference>
<dbReference type="EMBL" id="RBXR01000001">
    <property type="protein sequence ID" value="RKT74794.1"/>
    <property type="molecule type" value="Genomic_DNA"/>
</dbReference>
<dbReference type="AlphaFoldDB" id="A0A495XPG4"/>
<evidence type="ECO:0000256" key="1">
    <source>
        <dbReference type="ARBA" id="ARBA00023295"/>
    </source>
</evidence>
<dbReference type="InterPro" id="IPR036116">
    <property type="entry name" value="FN3_sf"/>
</dbReference>
<dbReference type="SUPFAM" id="SSF49265">
    <property type="entry name" value="Fibronectin type III"/>
    <property type="match status" value="1"/>
</dbReference>
<accession>A0A495XPG4</accession>
<keyword evidence="1" id="KW-0326">Glycosidase</keyword>
<keyword evidence="2" id="KW-0119">Carbohydrate metabolism</keyword>
<dbReference type="Pfam" id="PF00041">
    <property type="entry name" value="fn3"/>
    <property type="match status" value="1"/>
</dbReference>